<dbReference type="EMBL" id="KN653520">
    <property type="protein sequence ID" value="KHN27105.1"/>
    <property type="molecule type" value="Genomic_DNA"/>
</dbReference>
<dbReference type="PANTHER" id="PTHR33116:SF78">
    <property type="entry name" value="OS12G0587133 PROTEIN"/>
    <property type="match status" value="1"/>
</dbReference>
<feature type="non-terminal residue" evidence="1">
    <location>
        <position position="1"/>
    </location>
</feature>
<name>A0A0B2R007_GLYSO</name>
<gene>
    <name evidence="1" type="ORF">glysoja_032873</name>
</gene>
<sequence>GRVTLIKSFLNSIPIYFISFFKIPKKVVHKLVTIQRRFLWGGDMDNNKIAWVSWETACLSKEKGGLGIRDLTKFNQALLGKWKWDLFHHQGDLWARVLDSKYG</sequence>
<dbReference type="AlphaFoldDB" id="A0A0B2R007"/>
<dbReference type="PANTHER" id="PTHR33116">
    <property type="entry name" value="REVERSE TRANSCRIPTASE ZINC-BINDING DOMAIN-CONTAINING PROTEIN-RELATED-RELATED"/>
    <property type="match status" value="1"/>
</dbReference>
<feature type="non-terminal residue" evidence="1">
    <location>
        <position position="103"/>
    </location>
</feature>
<dbReference type="Proteomes" id="UP000053555">
    <property type="component" value="Unassembled WGS sequence"/>
</dbReference>
<reference evidence="1" key="1">
    <citation type="submission" date="2014-07" db="EMBL/GenBank/DDBJ databases">
        <title>Identification of a novel salt tolerance gene in wild soybean by whole-genome sequencing.</title>
        <authorList>
            <person name="Lam H.-M."/>
            <person name="Qi X."/>
            <person name="Li M.-W."/>
            <person name="Liu X."/>
            <person name="Xie M."/>
            <person name="Ni M."/>
            <person name="Xu X."/>
        </authorList>
    </citation>
    <scope>NUCLEOTIDE SEQUENCE [LARGE SCALE GENOMIC DNA]</scope>
    <source>
        <tissue evidence="1">Root</tissue>
    </source>
</reference>
<proteinExistence type="predicted"/>
<evidence type="ECO:0000313" key="1">
    <source>
        <dbReference type="EMBL" id="KHN27105.1"/>
    </source>
</evidence>
<protein>
    <submittedName>
        <fullName evidence="1">Putative ribonuclease H protein</fullName>
    </submittedName>
</protein>
<accession>A0A0B2R007</accession>
<organism evidence="1">
    <name type="scientific">Glycine soja</name>
    <name type="common">Wild soybean</name>
    <dbReference type="NCBI Taxonomy" id="3848"/>
    <lineage>
        <taxon>Eukaryota</taxon>
        <taxon>Viridiplantae</taxon>
        <taxon>Streptophyta</taxon>
        <taxon>Embryophyta</taxon>
        <taxon>Tracheophyta</taxon>
        <taxon>Spermatophyta</taxon>
        <taxon>Magnoliopsida</taxon>
        <taxon>eudicotyledons</taxon>
        <taxon>Gunneridae</taxon>
        <taxon>Pentapetalae</taxon>
        <taxon>rosids</taxon>
        <taxon>fabids</taxon>
        <taxon>Fabales</taxon>
        <taxon>Fabaceae</taxon>
        <taxon>Papilionoideae</taxon>
        <taxon>50 kb inversion clade</taxon>
        <taxon>NPAAA clade</taxon>
        <taxon>indigoferoid/millettioid clade</taxon>
        <taxon>Phaseoleae</taxon>
        <taxon>Glycine</taxon>
        <taxon>Glycine subgen. Soja</taxon>
    </lineage>
</organism>